<keyword evidence="2" id="KW-0813">Transport</keyword>
<dbReference type="GO" id="GO:0006886">
    <property type="term" value="P:intracellular protein transport"/>
    <property type="evidence" value="ECO:0007669"/>
    <property type="project" value="InterPro"/>
</dbReference>
<dbReference type="PANTHER" id="PTHR30612:SF0">
    <property type="entry name" value="CHLOROPLAST PROTEIN-TRANSPORTING ATPASE"/>
    <property type="match status" value="1"/>
</dbReference>
<evidence type="ECO:0000256" key="3">
    <source>
        <dbReference type="ARBA" id="ARBA00023010"/>
    </source>
</evidence>
<dbReference type="PROSITE" id="PS51196">
    <property type="entry name" value="SECA_MOTOR_DEAD"/>
    <property type="match status" value="1"/>
</dbReference>
<accession>A0AAT9G774</accession>
<dbReference type="SMART" id="SM00957">
    <property type="entry name" value="SecA_DEAD"/>
    <property type="match status" value="1"/>
</dbReference>
<dbReference type="InterPro" id="IPR000185">
    <property type="entry name" value="SecA"/>
</dbReference>
<dbReference type="InterPro" id="IPR027417">
    <property type="entry name" value="P-loop_NTPase"/>
</dbReference>
<evidence type="ECO:0000259" key="5">
    <source>
        <dbReference type="PROSITE" id="PS51196"/>
    </source>
</evidence>
<keyword evidence="3" id="KW-0811">Translocation</keyword>
<evidence type="ECO:0000313" key="6">
    <source>
        <dbReference type="EMBL" id="BFD45681.1"/>
    </source>
</evidence>
<sequence>MSSELEEHLKLSSSTINYQQIFKDELAKQDKDPSYKIDDIAIKEARKSLLRNYKDGTFQFEGIKVKAEELRKKFPEEFTKFSKLFNLLSRVENHKEFELQLQKISNDIGVKYDFLRILYQLHNPRQGESNKVENSDLEIRDIEEIISQLPKYKTSPKDDSVKLLGQILTEITLGRDQDGELRSKLTNEEINAFRELEKNQTEALAFYKAKYSNNFEVLQLIDAYGEVKEYYQKWREKDGRAIRDWADEQKVQGLSNVHEAIAVMDRANEHVTGGHCLRDTQILSVLAFLQTQKDQGRLCQISTGEGKTTIVSLLAVIKALQQEKVDVITSNPVLAAEGAKDKKDFYGLFGLTVSTNNIDPNDKGAFGPKDCYKTDVLYGCISNFQFDYLRDSFEGLKTRAGREFNSVILDEVDSMLIDNGGHIAKLSGPLPGMESLRYVYIKIWTELAKAEETLSNDYSSKLEKKAREIKDRDVSEEEAQLEYHQFQQELVKSTKETLKERVKASNPSKIELIPSHLQEYAKDKLDRWIDNAIYAKYSCHENKQYVIKQKDGETVVVPVDYANTGVTLKNTIWSHGLHQFVQLKHNLHLTSESLTSSFISNLGYIRKYDILN</sequence>
<feature type="domain" description="SecA family profile" evidence="5">
    <location>
        <begin position="183"/>
        <end position="612"/>
    </location>
</feature>
<protein>
    <recommendedName>
        <fullName evidence="7">Protein translocase subunit SecA</fullName>
    </recommendedName>
</protein>
<keyword evidence="2" id="KW-0653">Protein transport</keyword>
<dbReference type="Pfam" id="PF07517">
    <property type="entry name" value="SecA_DEAD"/>
    <property type="match status" value="1"/>
</dbReference>
<keyword evidence="1" id="KW-0472">Membrane</keyword>
<evidence type="ECO:0000259" key="4">
    <source>
        <dbReference type="PROSITE" id="PS51192"/>
    </source>
</evidence>
<reference evidence="6" key="1">
    <citation type="submission" date="2024-01" db="EMBL/GenBank/DDBJ databases">
        <title>Sequencing the genomes of a sandfly, Sergentomyia squamirostris, and its two endosymbionts.</title>
        <authorList>
            <person name="Itokawa K."/>
            <person name="Sanjoba C."/>
        </authorList>
    </citation>
    <scope>NUCLEOTIDE SEQUENCE</scope>
    <source>
        <strain evidence="6">RiSSQ</strain>
    </source>
</reference>
<dbReference type="GO" id="GO:0005524">
    <property type="term" value="F:ATP binding"/>
    <property type="evidence" value="ECO:0007669"/>
    <property type="project" value="InterPro"/>
</dbReference>
<dbReference type="GO" id="GO:0017038">
    <property type="term" value="P:protein import"/>
    <property type="evidence" value="ECO:0007669"/>
    <property type="project" value="InterPro"/>
</dbReference>
<name>A0AAT9G774_9RICK</name>
<dbReference type="GO" id="GO:0016020">
    <property type="term" value="C:membrane"/>
    <property type="evidence" value="ECO:0007669"/>
    <property type="project" value="InterPro"/>
</dbReference>
<feature type="domain" description="Helicase ATP-binding" evidence="4">
    <location>
        <begin position="288"/>
        <end position="431"/>
    </location>
</feature>
<organism evidence="6">
    <name type="scientific">Candidatus Tisiphia endosymbiont of Sergentomyia squamirostris</name>
    <dbReference type="NCBI Taxonomy" id="3113639"/>
    <lineage>
        <taxon>Bacteria</taxon>
        <taxon>Pseudomonadati</taxon>
        <taxon>Pseudomonadota</taxon>
        <taxon>Alphaproteobacteria</taxon>
        <taxon>Rickettsiales</taxon>
        <taxon>Rickettsiaceae</taxon>
        <taxon>Rickettsieae</taxon>
        <taxon>Candidatus Tisiphia</taxon>
    </lineage>
</organism>
<dbReference type="InterPro" id="IPR036670">
    <property type="entry name" value="SecA_X-link_sf"/>
</dbReference>
<dbReference type="Gene3D" id="3.40.50.300">
    <property type="entry name" value="P-loop containing nucleotide triphosphate hydrolases"/>
    <property type="match status" value="1"/>
</dbReference>
<dbReference type="Gene3D" id="3.90.1440.10">
    <property type="entry name" value="SecA, preprotein cross-linking domain"/>
    <property type="match status" value="1"/>
</dbReference>
<dbReference type="PROSITE" id="PS51192">
    <property type="entry name" value="HELICASE_ATP_BIND_1"/>
    <property type="match status" value="1"/>
</dbReference>
<keyword evidence="1" id="KW-1003">Cell membrane</keyword>
<evidence type="ECO:0000256" key="1">
    <source>
        <dbReference type="ARBA" id="ARBA00022475"/>
    </source>
</evidence>
<dbReference type="EMBL" id="AP029170">
    <property type="protein sequence ID" value="BFD45681.1"/>
    <property type="molecule type" value="Genomic_DNA"/>
</dbReference>
<dbReference type="Pfam" id="PF01043">
    <property type="entry name" value="SecA_PP_bind"/>
    <property type="match status" value="1"/>
</dbReference>
<gene>
    <name evidence="6" type="ORF">DMENIID0002_03270</name>
</gene>
<dbReference type="PANTHER" id="PTHR30612">
    <property type="entry name" value="SECA INNER MEMBRANE COMPONENT OF SEC PROTEIN SECRETION SYSTEM"/>
    <property type="match status" value="1"/>
</dbReference>
<dbReference type="InterPro" id="IPR014018">
    <property type="entry name" value="SecA_motor_DEAD"/>
</dbReference>
<dbReference type="InterPro" id="IPR011130">
    <property type="entry name" value="SecA_preprotein_X-link_dom"/>
</dbReference>
<dbReference type="InterPro" id="IPR011115">
    <property type="entry name" value="SecA_DEAD"/>
</dbReference>
<evidence type="ECO:0008006" key="7">
    <source>
        <dbReference type="Google" id="ProtNLM"/>
    </source>
</evidence>
<dbReference type="SUPFAM" id="SSF81767">
    <property type="entry name" value="Pre-protein crosslinking domain of SecA"/>
    <property type="match status" value="1"/>
</dbReference>
<proteinExistence type="predicted"/>
<dbReference type="GO" id="GO:0006605">
    <property type="term" value="P:protein targeting"/>
    <property type="evidence" value="ECO:0007669"/>
    <property type="project" value="InterPro"/>
</dbReference>
<dbReference type="PRINTS" id="PR00906">
    <property type="entry name" value="SECA"/>
</dbReference>
<dbReference type="AlphaFoldDB" id="A0AAT9G774"/>
<evidence type="ECO:0000256" key="2">
    <source>
        <dbReference type="ARBA" id="ARBA00022927"/>
    </source>
</evidence>
<dbReference type="SUPFAM" id="SSF52540">
    <property type="entry name" value="P-loop containing nucleoside triphosphate hydrolases"/>
    <property type="match status" value="1"/>
</dbReference>
<dbReference type="InterPro" id="IPR014001">
    <property type="entry name" value="Helicase_ATP-bd"/>
</dbReference>